<dbReference type="AlphaFoldDB" id="A0A9W8VDL2"/>
<dbReference type="InterPro" id="IPR013830">
    <property type="entry name" value="SGNH_hydro"/>
</dbReference>
<keyword evidence="1" id="KW-0732">Signal</keyword>
<sequence length="245" mass="26207">MAFSILRSAIVMATVLVALLSPSATALPNIRVLPLGDSITKGTGSTGLVGYRGPLRQKILKQGVKANMVGTLKNGNMVDGDHEGHSGKFLADINGYWQTPIKARPNVVLIHAGTNNMDKGIDLDIAADILADIVDGIFKVASDVTICVAPVIWANNAKMQANTNKFNPKVRSLIASRQKAGKHILEVPIDIKVDDLDDDKHPNDQGYEKMANAWLKAILDADKRGWLKTPIKMSPDDAPGTGLGA</sequence>
<proteinExistence type="predicted"/>
<reference evidence="3" key="1">
    <citation type="submission" date="2022-09" db="EMBL/GenBank/DDBJ databases">
        <title>Fusarium specimens isolated from Avocado Roots.</title>
        <authorList>
            <person name="Stajich J."/>
            <person name="Roper C."/>
            <person name="Heimlech-Rivalta G."/>
        </authorList>
    </citation>
    <scope>NUCLEOTIDE SEQUENCE</scope>
    <source>
        <strain evidence="3">CF00136</strain>
    </source>
</reference>
<dbReference type="InterPro" id="IPR051532">
    <property type="entry name" value="Ester_Hydrolysis_Enzymes"/>
</dbReference>
<gene>
    <name evidence="3" type="ORF">NW762_010162</name>
</gene>
<feature type="domain" description="SGNH hydrolase-type esterase" evidence="2">
    <location>
        <begin position="35"/>
        <end position="208"/>
    </location>
</feature>
<name>A0A9W8VDL2_9HYPO</name>
<protein>
    <recommendedName>
        <fullName evidence="2">SGNH hydrolase-type esterase domain-containing protein</fullName>
    </recommendedName>
</protein>
<dbReference type="PANTHER" id="PTHR30383">
    <property type="entry name" value="THIOESTERASE 1/PROTEASE 1/LYSOPHOSPHOLIPASE L1"/>
    <property type="match status" value="1"/>
</dbReference>
<comment type="caution">
    <text evidence="3">The sequence shown here is derived from an EMBL/GenBank/DDBJ whole genome shotgun (WGS) entry which is preliminary data.</text>
</comment>
<feature type="signal peptide" evidence="1">
    <location>
        <begin position="1"/>
        <end position="26"/>
    </location>
</feature>
<dbReference type="InterPro" id="IPR036514">
    <property type="entry name" value="SGNH_hydro_sf"/>
</dbReference>
<feature type="chain" id="PRO_5040843392" description="SGNH hydrolase-type esterase domain-containing protein" evidence="1">
    <location>
        <begin position="27"/>
        <end position="245"/>
    </location>
</feature>
<dbReference type="PANTHER" id="PTHR30383:SF5">
    <property type="entry name" value="SGNH HYDROLASE-TYPE ESTERASE DOMAIN-CONTAINING PROTEIN"/>
    <property type="match status" value="1"/>
</dbReference>
<keyword evidence="4" id="KW-1185">Reference proteome</keyword>
<dbReference type="GO" id="GO:0004622">
    <property type="term" value="F:phosphatidylcholine lysophospholipase activity"/>
    <property type="evidence" value="ECO:0007669"/>
    <property type="project" value="TreeGrafter"/>
</dbReference>
<evidence type="ECO:0000313" key="4">
    <source>
        <dbReference type="Proteomes" id="UP001152049"/>
    </source>
</evidence>
<dbReference type="SUPFAM" id="SSF52266">
    <property type="entry name" value="SGNH hydrolase"/>
    <property type="match status" value="1"/>
</dbReference>
<dbReference type="Proteomes" id="UP001152049">
    <property type="component" value="Unassembled WGS sequence"/>
</dbReference>
<evidence type="ECO:0000259" key="2">
    <source>
        <dbReference type="Pfam" id="PF13472"/>
    </source>
</evidence>
<dbReference type="EMBL" id="JAOQAZ010000023">
    <property type="protein sequence ID" value="KAJ4253768.1"/>
    <property type="molecule type" value="Genomic_DNA"/>
</dbReference>
<evidence type="ECO:0000256" key="1">
    <source>
        <dbReference type="SAM" id="SignalP"/>
    </source>
</evidence>
<accession>A0A9W8VDL2</accession>
<organism evidence="3 4">
    <name type="scientific">Fusarium torreyae</name>
    <dbReference type="NCBI Taxonomy" id="1237075"/>
    <lineage>
        <taxon>Eukaryota</taxon>
        <taxon>Fungi</taxon>
        <taxon>Dikarya</taxon>
        <taxon>Ascomycota</taxon>
        <taxon>Pezizomycotina</taxon>
        <taxon>Sordariomycetes</taxon>
        <taxon>Hypocreomycetidae</taxon>
        <taxon>Hypocreales</taxon>
        <taxon>Nectriaceae</taxon>
        <taxon>Fusarium</taxon>
    </lineage>
</organism>
<evidence type="ECO:0000313" key="3">
    <source>
        <dbReference type="EMBL" id="KAJ4253768.1"/>
    </source>
</evidence>
<dbReference type="Gene3D" id="3.40.50.1110">
    <property type="entry name" value="SGNH hydrolase"/>
    <property type="match status" value="1"/>
</dbReference>
<dbReference type="Pfam" id="PF13472">
    <property type="entry name" value="Lipase_GDSL_2"/>
    <property type="match status" value="1"/>
</dbReference>
<dbReference type="CDD" id="cd01833">
    <property type="entry name" value="XynB_like"/>
    <property type="match status" value="1"/>
</dbReference>
<dbReference type="OrthoDB" id="3915838at2759"/>